<evidence type="ECO:0000259" key="20">
    <source>
        <dbReference type="PROSITE" id="PS51193"/>
    </source>
</evidence>
<dbReference type="InterPro" id="IPR014013">
    <property type="entry name" value="Helic_SF1/SF2_ATP-bd_DinG/Rad3"/>
</dbReference>
<dbReference type="Pfam" id="PF13307">
    <property type="entry name" value="Helicase_C_2"/>
    <property type="match status" value="1"/>
</dbReference>
<dbReference type="AlphaFoldDB" id="A0ABD0SEW0"/>
<evidence type="ECO:0000313" key="22">
    <source>
        <dbReference type="Proteomes" id="UP001549921"/>
    </source>
</evidence>
<keyword evidence="14" id="KW-0413">Isomerase</keyword>
<evidence type="ECO:0000256" key="11">
    <source>
        <dbReference type="ARBA" id="ARBA00023004"/>
    </source>
</evidence>
<evidence type="ECO:0000256" key="15">
    <source>
        <dbReference type="ARBA" id="ARBA00023242"/>
    </source>
</evidence>
<comment type="caution">
    <text evidence="21">The sequence shown here is derived from an EMBL/GenBank/DDBJ whole genome shotgun (WGS) entry which is preliminary data.</text>
</comment>
<dbReference type="EC" id="5.6.2.3" evidence="16"/>
<evidence type="ECO:0000256" key="5">
    <source>
        <dbReference type="ARBA" id="ARBA00022723"/>
    </source>
</evidence>
<feature type="region of interest" description="Disordered" evidence="19">
    <location>
        <begin position="243"/>
        <end position="288"/>
    </location>
</feature>
<evidence type="ECO:0000256" key="17">
    <source>
        <dbReference type="ARBA" id="ARBA00048954"/>
    </source>
</evidence>
<dbReference type="GO" id="GO:0016787">
    <property type="term" value="F:hydrolase activity"/>
    <property type="evidence" value="ECO:0007669"/>
    <property type="project" value="UniProtKB-KW"/>
</dbReference>
<evidence type="ECO:0000313" key="21">
    <source>
        <dbReference type="EMBL" id="KAL0818377.1"/>
    </source>
</evidence>
<evidence type="ECO:0000256" key="9">
    <source>
        <dbReference type="ARBA" id="ARBA00022806"/>
    </source>
</evidence>
<evidence type="ECO:0000256" key="1">
    <source>
        <dbReference type="ARBA" id="ARBA00001966"/>
    </source>
</evidence>
<dbReference type="Proteomes" id="UP001549921">
    <property type="component" value="Unassembled WGS sequence"/>
</dbReference>
<evidence type="ECO:0000256" key="10">
    <source>
        <dbReference type="ARBA" id="ARBA00022840"/>
    </source>
</evidence>
<evidence type="ECO:0000256" key="12">
    <source>
        <dbReference type="ARBA" id="ARBA00023014"/>
    </source>
</evidence>
<sequence length="931" mass="104898">MSHTIELSDDDDSFALPKDSGKQEQPHGEDTIELSSDNDSDGRSSKTVDYFTSDEENNLPEVNLASRKKAVLKQLFPTPTKSQVGPSTSKVSSIKPKDPGFDKMIGGVTVNLPVDPYGCQIALMSKVITAIKTAKNCLLESPTGSGKTLALLCGALAWQRHERVRIGEMLAQQHAERVTELKSFDGAVDYVASVPDVNFGKSVFGEKSIYDKPVKDFGDSGFGKRQEPLRECCDATPEKGLVSIQKRRRINSPDSSSGSSTKGSPCLPCTPQKPSFMTDPETPENTNVPTIYYGARTHKQLQQVIKEFKRTAYCGEAKMTVLSSRDYSCIREFDKSVWSSKNDMCRGCIKTYASADKPKGESNCKFYDNRTALHHGSLPPAFDLEELVDAGKENGACPYFAARAMAVSAHIVFCPYNYLIEPGIRSSMQINLKENIVVIDEAHNIEDICRDAASFAFTRDQLQAAITELEKAANYHYSGHNITNQLEKILKTLKTWDDWFVNQMPLVNNRPVNNNEAVYAWHTTDFVQTLDNHNLGKQHYIDFKHNVEVFCQRLREDPRTLPGITQATGTLVESLDTVISYLFRSDGQFMDDFKPALVRTVATDPMSEATSWRNSQFNQKIKKDSYELRLLCMNPAVVFEGLKVAKCIILASGTLTPLVSLYSELATDFPLKVSPNHVISSDRVWVGTLSTCPDGSRLECKSSCTNQPSVQDGIGEAILWVCQVTPHGVLCFMPSYLLMNKLMRRWQETGIWRKLEQQKNVFMESRNVRDHNDIMEDYYRYVESDRGAILFAVFRGKVSEGMDFRDHQARAVITIGIPYPNTYDMAVKEKMAFNNKYERTRNLLNSSEWLRVQAYRALNQAVGRCVRHRGDWGAVLMIDARFTNPYYTEHLSKWVKGFLNNNHHTFESLVNSPTSLETFMQSMTINEKEDV</sequence>
<dbReference type="InterPro" id="IPR006555">
    <property type="entry name" value="ATP-dep_Helicase_C"/>
</dbReference>
<feature type="domain" description="Helicase ATP-binding" evidence="20">
    <location>
        <begin position="106"/>
        <end position="497"/>
    </location>
</feature>
<dbReference type="InterPro" id="IPR013020">
    <property type="entry name" value="Rad3/Chl1-like"/>
</dbReference>
<dbReference type="PROSITE" id="PS51193">
    <property type="entry name" value="HELICASE_ATP_BIND_2"/>
    <property type="match status" value="1"/>
</dbReference>
<dbReference type="NCBIfam" id="TIGR00604">
    <property type="entry name" value="rad3"/>
    <property type="match status" value="1"/>
</dbReference>
<feature type="compositionally biased region" description="Basic and acidic residues" evidence="19">
    <location>
        <begin position="19"/>
        <end position="30"/>
    </location>
</feature>
<feature type="compositionally biased region" description="Low complexity" evidence="19">
    <location>
        <begin position="252"/>
        <end position="265"/>
    </location>
</feature>
<dbReference type="GO" id="GO:0046872">
    <property type="term" value="F:metal ion binding"/>
    <property type="evidence" value="ECO:0007669"/>
    <property type="project" value="UniProtKB-KW"/>
</dbReference>
<keyword evidence="4" id="KW-0004">4Fe-4S</keyword>
<dbReference type="GO" id="GO:0051539">
    <property type="term" value="F:4 iron, 4 sulfur cluster binding"/>
    <property type="evidence" value="ECO:0007669"/>
    <property type="project" value="UniProtKB-KW"/>
</dbReference>
<dbReference type="SMART" id="SM00488">
    <property type="entry name" value="DEXDc2"/>
    <property type="match status" value="1"/>
</dbReference>
<keyword evidence="12" id="KW-0411">Iron-sulfur</keyword>
<evidence type="ECO:0000256" key="3">
    <source>
        <dbReference type="ARBA" id="ARBA00008792"/>
    </source>
</evidence>
<evidence type="ECO:0000256" key="19">
    <source>
        <dbReference type="SAM" id="MobiDB-lite"/>
    </source>
</evidence>
<dbReference type="InterPro" id="IPR045028">
    <property type="entry name" value="DinG/Rad3-like"/>
</dbReference>
<dbReference type="CDD" id="cd18788">
    <property type="entry name" value="SF2_C_XPD"/>
    <property type="match status" value="1"/>
</dbReference>
<feature type="region of interest" description="Disordered" evidence="19">
    <location>
        <begin position="1"/>
        <end position="59"/>
    </location>
</feature>
<keyword evidence="15" id="KW-0539">Nucleus</keyword>
<evidence type="ECO:0000256" key="18">
    <source>
        <dbReference type="ARBA" id="ARBA00082714"/>
    </source>
</evidence>
<dbReference type="InterPro" id="IPR006554">
    <property type="entry name" value="Helicase-like_DEXD_c2"/>
</dbReference>
<accession>A0ABD0SEW0</accession>
<name>A0ABD0SEW0_LOXSC</name>
<dbReference type="EMBL" id="JBEDNZ010000022">
    <property type="protein sequence ID" value="KAL0818377.1"/>
    <property type="molecule type" value="Genomic_DNA"/>
</dbReference>
<keyword evidence="9" id="KW-0347">Helicase</keyword>
<evidence type="ECO:0000256" key="6">
    <source>
        <dbReference type="ARBA" id="ARBA00022741"/>
    </source>
</evidence>
<dbReference type="InterPro" id="IPR010614">
    <property type="entry name" value="RAD3-like_helicase_DEAD"/>
</dbReference>
<proteinExistence type="inferred from homology"/>
<gene>
    <name evidence="21" type="ORF">ABMA28_008852</name>
</gene>
<reference evidence="21 22" key="1">
    <citation type="submission" date="2024-06" db="EMBL/GenBank/DDBJ databases">
        <title>A chromosome-level genome assembly of beet webworm, Loxostege sticticalis.</title>
        <authorList>
            <person name="Zhang Y."/>
        </authorList>
    </citation>
    <scope>NUCLEOTIDE SEQUENCE [LARGE SCALE GENOMIC DNA]</scope>
    <source>
        <strain evidence="21">AQ028</strain>
        <tissue evidence="21">Male pupae</tissue>
    </source>
</reference>
<keyword evidence="7" id="KW-0227">DNA damage</keyword>
<dbReference type="SUPFAM" id="SSF52540">
    <property type="entry name" value="P-loop containing nucleoside triphosphate hydrolases"/>
    <property type="match status" value="1"/>
</dbReference>
<dbReference type="SMART" id="SM00491">
    <property type="entry name" value="HELICc2"/>
    <property type="match status" value="1"/>
</dbReference>
<dbReference type="InterPro" id="IPR027417">
    <property type="entry name" value="P-loop_NTPase"/>
</dbReference>
<comment type="subcellular location">
    <subcellularLocation>
        <location evidence="2">Nucleus</location>
    </subcellularLocation>
</comment>
<evidence type="ECO:0000256" key="2">
    <source>
        <dbReference type="ARBA" id="ARBA00004123"/>
    </source>
</evidence>
<organism evidence="21 22">
    <name type="scientific">Loxostege sticticalis</name>
    <name type="common">Beet webworm moth</name>
    <dbReference type="NCBI Taxonomy" id="481309"/>
    <lineage>
        <taxon>Eukaryota</taxon>
        <taxon>Metazoa</taxon>
        <taxon>Ecdysozoa</taxon>
        <taxon>Arthropoda</taxon>
        <taxon>Hexapoda</taxon>
        <taxon>Insecta</taxon>
        <taxon>Pterygota</taxon>
        <taxon>Neoptera</taxon>
        <taxon>Endopterygota</taxon>
        <taxon>Lepidoptera</taxon>
        <taxon>Glossata</taxon>
        <taxon>Ditrysia</taxon>
        <taxon>Pyraloidea</taxon>
        <taxon>Crambidae</taxon>
        <taxon>Pyraustinae</taxon>
        <taxon>Loxostege</taxon>
    </lineage>
</organism>
<dbReference type="Gene3D" id="3.40.50.300">
    <property type="entry name" value="P-loop containing nucleotide triphosphate hydrolases"/>
    <property type="match status" value="3"/>
</dbReference>
<dbReference type="GO" id="GO:0043139">
    <property type="term" value="F:5'-3' DNA helicase activity"/>
    <property type="evidence" value="ECO:0007669"/>
    <property type="project" value="UniProtKB-EC"/>
</dbReference>
<evidence type="ECO:0000256" key="13">
    <source>
        <dbReference type="ARBA" id="ARBA00023204"/>
    </source>
</evidence>
<keyword evidence="8" id="KW-0378">Hydrolase</keyword>
<protein>
    <recommendedName>
        <fullName evidence="16">DNA 5'-3' helicase</fullName>
        <ecNumber evidence="16">5.6.2.3</ecNumber>
    </recommendedName>
    <alternativeName>
        <fullName evidence="18">DNA 5'-3' helicase FANCJ</fullName>
    </alternativeName>
</protein>
<comment type="catalytic activity">
    <reaction evidence="17">
        <text>ATP + H2O = ADP + phosphate + H(+)</text>
        <dbReference type="Rhea" id="RHEA:13065"/>
        <dbReference type="ChEBI" id="CHEBI:15377"/>
        <dbReference type="ChEBI" id="CHEBI:15378"/>
        <dbReference type="ChEBI" id="CHEBI:30616"/>
        <dbReference type="ChEBI" id="CHEBI:43474"/>
        <dbReference type="ChEBI" id="CHEBI:456216"/>
        <dbReference type="EC" id="5.6.2.3"/>
    </reaction>
</comment>
<dbReference type="FunFam" id="3.40.50.300:FF:000731">
    <property type="entry name" value="Fanconi anemia group J protein homolog"/>
    <property type="match status" value="1"/>
</dbReference>
<evidence type="ECO:0000256" key="8">
    <source>
        <dbReference type="ARBA" id="ARBA00022801"/>
    </source>
</evidence>
<dbReference type="Pfam" id="PF06733">
    <property type="entry name" value="DEAD_2"/>
    <property type="match status" value="1"/>
</dbReference>
<dbReference type="PANTHER" id="PTHR11472:SF47">
    <property type="entry name" value="FANCONI ANEMIA GROUP J PROTEIN"/>
    <property type="match status" value="1"/>
</dbReference>
<dbReference type="GO" id="GO:0006281">
    <property type="term" value="P:DNA repair"/>
    <property type="evidence" value="ECO:0007669"/>
    <property type="project" value="UniProtKB-KW"/>
</dbReference>
<comment type="cofactor">
    <cofactor evidence="1">
        <name>[4Fe-4S] cluster</name>
        <dbReference type="ChEBI" id="CHEBI:49883"/>
    </cofactor>
</comment>
<evidence type="ECO:0000256" key="7">
    <source>
        <dbReference type="ARBA" id="ARBA00022763"/>
    </source>
</evidence>
<keyword evidence="13" id="KW-0234">DNA repair</keyword>
<dbReference type="GO" id="GO:0005524">
    <property type="term" value="F:ATP binding"/>
    <property type="evidence" value="ECO:0007669"/>
    <property type="project" value="UniProtKB-KW"/>
</dbReference>
<dbReference type="GO" id="GO:0005634">
    <property type="term" value="C:nucleus"/>
    <property type="evidence" value="ECO:0007669"/>
    <property type="project" value="UniProtKB-SubCell"/>
</dbReference>
<keyword evidence="6" id="KW-0547">Nucleotide-binding</keyword>
<comment type="similarity">
    <text evidence="3">Belongs to the DEAD box helicase family. DEAH subfamily.</text>
</comment>
<dbReference type="PANTHER" id="PTHR11472">
    <property type="entry name" value="DNA REPAIR DEAD HELICASE RAD3/XP-D SUBFAMILY MEMBER"/>
    <property type="match status" value="1"/>
</dbReference>
<evidence type="ECO:0000256" key="4">
    <source>
        <dbReference type="ARBA" id="ARBA00022485"/>
    </source>
</evidence>
<evidence type="ECO:0000256" key="16">
    <source>
        <dbReference type="ARBA" id="ARBA00044969"/>
    </source>
</evidence>
<keyword evidence="5" id="KW-0479">Metal-binding</keyword>
<evidence type="ECO:0000256" key="14">
    <source>
        <dbReference type="ARBA" id="ARBA00023235"/>
    </source>
</evidence>
<keyword evidence="10" id="KW-0067">ATP-binding</keyword>
<keyword evidence="11" id="KW-0408">Iron</keyword>